<keyword evidence="3" id="KW-1185">Reference proteome</keyword>
<dbReference type="EMBL" id="JAQQKX010000003">
    <property type="protein sequence ID" value="MDC7682648.1"/>
    <property type="molecule type" value="Genomic_DNA"/>
</dbReference>
<feature type="region of interest" description="Disordered" evidence="1">
    <location>
        <begin position="116"/>
        <end position="187"/>
    </location>
</feature>
<comment type="caution">
    <text evidence="2">The sequence shown here is derived from an EMBL/GenBank/DDBJ whole genome shotgun (WGS) entry which is preliminary data.</text>
</comment>
<reference evidence="2 3" key="1">
    <citation type="submission" date="2023-01" db="EMBL/GenBank/DDBJ databases">
        <title>Novel species of the genus Asticcacaulis isolated from rivers.</title>
        <authorList>
            <person name="Lu H."/>
        </authorList>
    </citation>
    <scope>NUCLEOTIDE SEQUENCE [LARGE SCALE GENOMIC DNA]</scope>
    <source>
        <strain evidence="2 3">BYS171W</strain>
    </source>
</reference>
<organism evidence="2 3">
    <name type="scientific">Asticcacaulis aquaticus</name>
    <dbReference type="NCBI Taxonomy" id="2984212"/>
    <lineage>
        <taxon>Bacteria</taxon>
        <taxon>Pseudomonadati</taxon>
        <taxon>Pseudomonadota</taxon>
        <taxon>Alphaproteobacteria</taxon>
        <taxon>Caulobacterales</taxon>
        <taxon>Caulobacteraceae</taxon>
        <taxon>Asticcacaulis</taxon>
    </lineage>
</organism>
<evidence type="ECO:0000256" key="1">
    <source>
        <dbReference type="SAM" id="MobiDB-lite"/>
    </source>
</evidence>
<protein>
    <submittedName>
        <fullName evidence="2">Uncharacterized protein</fullName>
    </submittedName>
</protein>
<accession>A0ABT5HRE9</accession>
<name>A0ABT5HRE9_9CAUL</name>
<gene>
    <name evidence="2" type="ORF">PQU92_05135</name>
</gene>
<feature type="compositionally biased region" description="Low complexity" evidence="1">
    <location>
        <begin position="168"/>
        <end position="183"/>
    </location>
</feature>
<evidence type="ECO:0000313" key="3">
    <source>
        <dbReference type="Proteomes" id="UP001214854"/>
    </source>
</evidence>
<sequence length="283" mass="31224">MDIRTTFMPSLTTGGMAEKLKALKAEKLSAQKQAMEDVRDVPRKVRDDTRARAKEKLMQLFERMKIIKKLGENDPKMMAKLLAQAMKELKAIVKEYVRAGGNSSDVSGYAAAQVTASTPVPDEAKDGEAAEVEASDVADEAEAMSEDVPSEAVEDNADIDVADKAAETPETTDTSETTDKPQTPLEAKTAAEAYVKTERDRAQGELMEVGEFMRLVRGFMKATKELLETAKIKLAFQTVGKDTVEDFRSSYEDMKEIEEEFEDLSKGLDDERAVFGPKSVLYA</sequence>
<proteinExistence type="predicted"/>
<feature type="compositionally biased region" description="Acidic residues" evidence="1">
    <location>
        <begin position="129"/>
        <end position="160"/>
    </location>
</feature>
<dbReference type="Proteomes" id="UP001214854">
    <property type="component" value="Unassembled WGS sequence"/>
</dbReference>
<evidence type="ECO:0000313" key="2">
    <source>
        <dbReference type="EMBL" id="MDC7682648.1"/>
    </source>
</evidence>
<dbReference type="RefSeq" id="WP_272747134.1">
    <property type="nucleotide sequence ID" value="NZ_JAQQKX010000003.1"/>
</dbReference>